<dbReference type="PANTHER" id="PTHR17224">
    <property type="entry name" value="PEPTIDYL-TRNA HYDROLASE"/>
    <property type="match status" value="1"/>
</dbReference>
<dbReference type="STRING" id="1801766.A2997_02080"/>
<evidence type="ECO:0000256" key="8">
    <source>
        <dbReference type="RuleBase" id="RU004320"/>
    </source>
</evidence>
<dbReference type="InterPro" id="IPR001328">
    <property type="entry name" value="Pept_tRNA_hydro"/>
</dbReference>
<sequence length="183" mass="20484">MFIIIALGNVGQKYEKTRHNTGWIIVDEIFKNEAWEYNKYFNAEVVEDHHSNLIVKPHTMMNCSGDAVKIALQQYPEATPDNIIVLHDDVDIALGSFKIAYDRGDGNHRGVASITEALGTSAYIRIRIGIGHHGLIPMDKYVLMNMSEDELAILNTIASRIGEALNILVIDGKEKAMNIYNTN</sequence>
<comment type="similarity">
    <text evidence="5 8">Belongs to the PTH family.</text>
</comment>
<comment type="caution">
    <text evidence="9">The sequence shown here is derived from an EMBL/GenBank/DDBJ whole genome shotgun (WGS) entry which is preliminary data.</text>
</comment>
<dbReference type="EC" id="3.1.1.29" evidence="1 7"/>
<dbReference type="Gene3D" id="3.40.50.1470">
    <property type="entry name" value="Peptidyl-tRNA hydrolase"/>
    <property type="match status" value="1"/>
</dbReference>
<reference evidence="9 10" key="1">
    <citation type="journal article" date="2016" name="Nat. Commun.">
        <title>Thousands of microbial genomes shed light on interconnected biogeochemical processes in an aquifer system.</title>
        <authorList>
            <person name="Anantharaman K."/>
            <person name="Brown C.T."/>
            <person name="Hug L.A."/>
            <person name="Sharon I."/>
            <person name="Castelle C.J."/>
            <person name="Probst A.J."/>
            <person name="Thomas B.C."/>
            <person name="Singh A."/>
            <person name="Wilkins M.J."/>
            <person name="Karaoz U."/>
            <person name="Brodie E.L."/>
            <person name="Williams K.H."/>
            <person name="Hubbard S.S."/>
            <person name="Banfield J.F."/>
        </authorList>
    </citation>
    <scope>NUCLEOTIDE SEQUENCE [LARGE SCALE GENOMIC DNA]</scope>
</reference>
<evidence type="ECO:0000256" key="7">
    <source>
        <dbReference type="RuleBase" id="RU000673"/>
    </source>
</evidence>
<evidence type="ECO:0000256" key="6">
    <source>
        <dbReference type="ARBA" id="ARBA00050038"/>
    </source>
</evidence>
<comment type="catalytic activity">
    <reaction evidence="7">
        <text>an N-acyl-L-alpha-aminoacyl-tRNA + H2O = an N-acyl-L-amino acid + a tRNA + H(+)</text>
        <dbReference type="Rhea" id="RHEA:54448"/>
        <dbReference type="Rhea" id="RHEA-COMP:10123"/>
        <dbReference type="Rhea" id="RHEA-COMP:13883"/>
        <dbReference type="ChEBI" id="CHEBI:15377"/>
        <dbReference type="ChEBI" id="CHEBI:15378"/>
        <dbReference type="ChEBI" id="CHEBI:59874"/>
        <dbReference type="ChEBI" id="CHEBI:78442"/>
        <dbReference type="ChEBI" id="CHEBI:138191"/>
        <dbReference type="EC" id="3.1.1.29"/>
    </reaction>
</comment>
<dbReference type="InterPro" id="IPR036416">
    <property type="entry name" value="Pept_tRNA_hydro_sf"/>
</dbReference>
<dbReference type="Proteomes" id="UP000179448">
    <property type="component" value="Unassembled WGS sequence"/>
</dbReference>
<dbReference type="GO" id="GO:0004045">
    <property type="term" value="F:peptidyl-tRNA hydrolase activity"/>
    <property type="evidence" value="ECO:0007669"/>
    <property type="project" value="UniProtKB-EC"/>
</dbReference>
<evidence type="ECO:0000313" key="10">
    <source>
        <dbReference type="Proteomes" id="UP000179448"/>
    </source>
</evidence>
<dbReference type="EMBL" id="MFUQ01000013">
    <property type="protein sequence ID" value="OGI83730.1"/>
    <property type="molecule type" value="Genomic_DNA"/>
</dbReference>
<dbReference type="InterPro" id="IPR018171">
    <property type="entry name" value="Pept_tRNA_hydro_CS"/>
</dbReference>
<accession>A0A1F6WPD2</accession>
<keyword evidence="4" id="KW-0694">RNA-binding</keyword>
<dbReference type="PROSITE" id="PS01195">
    <property type="entry name" value="PEPT_TRNA_HYDROL_1"/>
    <property type="match status" value="1"/>
</dbReference>
<evidence type="ECO:0000256" key="3">
    <source>
        <dbReference type="ARBA" id="ARBA00022801"/>
    </source>
</evidence>
<dbReference type="SUPFAM" id="SSF53178">
    <property type="entry name" value="Peptidyl-tRNA hydrolase-like"/>
    <property type="match status" value="1"/>
</dbReference>
<keyword evidence="3 7" id="KW-0378">Hydrolase</keyword>
<evidence type="ECO:0000313" key="9">
    <source>
        <dbReference type="EMBL" id="OGI83730.1"/>
    </source>
</evidence>
<dbReference type="AlphaFoldDB" id="A0A1F6WPD2"/>
<dbReference type="NCBIfam" id="TIGR00447">
    <property type="entry name" value="pth"/>
    <property type="match status" value="1"/>
</dbReference>
<evidence type="ECO:0000256" key="1">
    <source>
        <dbReference type="ARBA" id="ARBA00013260"/>
    </source>
</evidence>
<organism evidence="9 10">
    <name type="scientific">Candidatus Nomurabacteria bacterium RIFCSPLOWO2_01_FULL_36_10b</name>
    <dbReference type="NCBI Taxonomy" id="1801766"/>
    <lineage>
        <taxon>Bacteria</taxon>
        <taxon>Candidatus Nomuraibacteriota</taxon>
    </lineage>
</organism>
<gene>
    <name evidence="9" type="ORF">A2997_02080</name>
</gene>
<evidence type="ECO:0000256" key="2">
    <source>
        <dbReference type="ARBA" id="ARBA00022555"/>
    </source>
</evidence>
<keyword evidence="2" id="KW-0820">tRNA-binding</keyword>
<proteinExistence type="inferred from homology"/>
<dbReference type="GO" id="GO:0000049">
    <property type="term" value="F:tRNA binding"/>
    <property type="evidence" value="ECO:0007669"/>
    <property type="project" value="UniProtKB-KW"/>
</dbReference>
<name>A0A1F6WPD2_9BACT</name>
<dbReference type="Pfam" id="PF01195">
    <property type="entry name" value="Pept_tRNA_hydro"/>
    <property type="match status" value="1"/>
</dbReference>
<evidence type="ECO:0000256" key="4">
    <source>
        <dbReference type="ARBA" id="ARBA00022884"/>
    </source>
</evidence>
<dbReference type="PANTHER" id="PTHR17224:SF1">
    <property type="entry name" value="PEPTIDYL-TRNA HYDROLASE"/>
    <property type="match status" value="1"/>
</dbReference>
<evidence type="ECO:0000256" key="5">
    <source>
        <dbReference type="ARBA" id="ARBA00038063"/>
    </source>
</evidence>
<protein>
    <recommendedName>
        <fullName evidence="6 7">Peptidyl-tRNA hydrolase</fullName>
        <ecNumber evidence="1 7">3.1.1.29</ecNumber>
    </recommendedName>
</protein>